<dbReference type="InterPro" id="IPR004701">
    <property type="entry name" value="PTS_EIIA_man-typ"/>
</dbReference>
<gene>
    <name evidence="7" type="primary">dhaM</name>
    <name evidence="7" type="ORF">G9U51_13980</name>
</gene>
<dbReference type="InterPro" id="IPR039643">
    <property type="entry name" value="DhaM"/>
</dbReference>
<dbReference type="PROSITE" id="PS51096">
    <property type="entry name" value="PTS_EIIA_TYPE_4"/>
    <property type="match status" value="1"/>
</dbReference>
<keyword evidence="4" id="KW-0808">Transferase</keyword>
<dbReference type="Gene3D" id="3.40.50.510">
    <property type="entry name" value="Phosphotransferase system, mannose-type IIA component"/>
    <property type="match status" value="1"/>
</dbReference>
<comment type="subunit">
    <text evidence="5">Homodimer. The dihydroxyacetone kinase complex is composed of a homodimer of DhaM, a homodimer of DhaK and the subunit DhaL.</text>
</comment>
<evidence type="ECO:0000256" key="4">
    <source>
        <dbReference type="ARBA" id="ARBA00022679"/>
    </source>
</evidence>
<dbReference type="GO" id="GO:0019563">
    <property type="term" value="P:glycerol catabolic process"/>
    <property type="evidence" value="ECO:0007669"/>
    <property type="project" value="InterPro"/>
</dbReference>
<comment type="catalytic activity">
    <reaction evidence="1">
        <text>dihydroxyacetone + phosphoenolpyruvate = dihydroxyacetone phosphate + pyruvate</text>
        <dbReference type="Rhea" id="RHEA:18381"/>
        <dbReference type="ChEBI" id="CHEBI:15361"/>
        <dbReference type="ChEBI" id="CHEBI:16016"/>
        <dbReference type="ChEBI" id="CHEBI:57642"/>
        <dbReference type="ChEBI" id="CHEBI:58702"/>
        <dbReference type="EC" id="2.7.1.121"/>
    </reaction>
</comment>
<dbReference type="Pfam" id="PF03610">
    <property type="entry name" value="EIIA-man"/>
    <property type="match status" value="1"/>
</dbReference>
<dbReference type="InterPro" id="IPR036662">
    <property type="entry name" value="PTS_EIIA_man-typ_sf"/>
</dbReference>
<dbReference type="EC" id="2.7.1.121" evidence="3"/>
<comment type="caution">
    <text evidence="7">The sequence shown here is derived from an EMBL/GenBank/DDBJ whole genome shotgun (WGS) entry which is preliminary data.</text>
</comment>
<dbReference type="GO" id="GO:0009401">
    <property type="term" value="P:phosphoenolpyruvate-dependent sugar phosphotransferase system"/>
    <property type="evidence" value="ECO:0007669"/>
    <property type="project" value="InterPro"/>
</dbReference>
<evidence type="ECO:0000256" key="3">
    <source>
        <dbReference type="ARBA" id="ARBA00012095"/>
    </source>
</evidence>
<reference evidence="7" key="1">
    <citation type="submission" date="2020-03" db="EMBL/GenBank/DDBJ databases">
        <title>Draft sequencing of Calidifontibacter sp. DB0510.</title>
        <authorList>
            <person name="Kim D.-U."/>
        </authorList>
    </citation>
    <scope>NUCLEOTIDE SEQUENCE</scope>
    <source>
        <strain evidence="7">DB0510</strain>
    </source>
</reference>
<protein>
    <recommendedName>
        <fullName evidence="3">phosphoenolpyruvate--glycerone phosphotransferase</fullName>
        <ecNumber evidence="3">2.7.1.121</ecNumber>
    </recommendedName>
</protein>
<sequence length="135" mass="13449">MIGIVVVSHSRALAEAAVALAEQMVPQESRPQLAVAAGAADGSFGTDASAVAAAIEQVDSPDGVLVLLDLGSAVMSAEMATEFLDPAMAEHVRLSGAPLVEGLVVALVTASTGATLDKVESEARNALQAKGKAVG</sequence>
<dbReference type="PANTHER" id="PTHR38594:SF1">
    <property type="entry name" value="PEP-DEPENDENT DIHYDROXYACETONE KINASE, PHOSPHORYL DONOR SUBUNIT DHAM"/>
    <property type="match status" value="1"/>
</dbReference>
<organism evidence="7 8">
    <name type="scientific">Metallococcus carri</name>
    <dbReference type="NCBI Taxonomy" id="1656884"/>
    <lineage>
        <taxon>Bacteria</taxon>
        <taxon>Bacillati</taxon>
        <taxon>Actinomycetota</taxon>
        <taxon>Actinomycetes</taxon>
        <taxon>Micrococcales</taxon>
        <taxon>Dermacoccaceae</taxon>
        <taxon>Metallococcus</taxon>
    </lineage>
</organism>
<dbReference type="InterPro" id="IPR012844">
    <property type="entry name" value="DhaM_N"/>
</dbReference>
<evidence type="ECO:0000313" key="8">
    <source>
        <dbReference type="Proteomes" id="UP000744769"/>
    </source>
</evidence>
<evidence type="ECO:0000313" key="7">
    <source>
        <dbReference type="EMBL" id="NHN56882.1"/>
    </source>
</evidence>
<keyword evidence="8" id="KW-1185">Reference proteome</keyword>
<dbReference type="PANTHER" id="PTHR38594">
    <property type="entry name" value="PEP-DEPENDENT DIHYDROXYACETONE KINASE, PHOSPHORYL DONOR SUBUNIT DHAM"/>
    <property type="match status" value="1"/>
</dbReference>
<dbReference type="Proteomes" id="UP000744769">
    <property type="component" value="Unassembled WGS sequence"/>
</dbReference>
<dbReference type="GO" id="GO:0016020">
    <property type="term" value="C:membrane"/>
    <property type="evidence" value="ECO:0007669"/>
    <property type="project" value="InterPro"/>
</dbReference>
<name>A0A967E9Y3_9MICO</name>
<dbReference type="EMBL" id="JAAOIV010000011">
    <property type="protein sequence ID" value="NHN56882.1"/>
    <property type="molecule type" value="Genomic_DNA"/>
</dbReference>
<dbReference type="NCBIfam" id="TIGR02364">
    <property type="entry name" value="dha_pts"/>
    <property type="match status" value="1"/>
</dbReference>
<proteinExistence type="predicted"/>
<dbReference type="SUPFAM" id="SSF53062">
    <property type="entry name" value="PTS system fructose IIA component-like"/>
    <property type="match status" value="1"/>
</dbReference>
<dbReference type="AlphaFoldDB" id="A0A967E9Y3"/>
<evidence type="ECO:0000256" key="2">
    <source>
        <dbReference type="ARBA" id="ARBA00002788"/>
    </source>
</evidence>
<comment type="function">
    <text evidence="2">Component of the dihydroxyacetone kinase complex, which is responsible for the phosphoenolpyruvate (PEP)-dependent phosphorylation of dihydroxyacetone. DhaM serves as the phosphoryl donor. Is phosphorylated by phosphoenolpyruvate in an EI- and HPr-dependent reaction, and a phosphorelay system on histidine residues finally leads to phosphoryl transfer to DhaL and dihydroxyacetone.</text>
</comment>
<evidence type="ECO:0000259" key="6">
    <source>
        <dbReference type="PROSITE" id="PS51096"/>
    </source>
</evidence>
<dbReference type="GO" id="GO:0047324">
    <property type="term" value="F:phosphoenolpyruvate-glycerone phosphotransferase activity"/>
    <property type="evidence" value="ECO:0007669"/>
    <property type="project" value="UniProtKB-EC"/>
</dbReference>
<accession>A0A967E9Y3</accession>
<dbReference type="RefSeq" id="WP_166197583.1">
    <property type="nucleotide sequence ID" value="NZ_JAAOIV010000011.1"/>
</dbReference>
<feature type="domain" description="PTS EIIA type-4" evidence="6">
    <location>
        <begin position="1"/>
        <end position="134"/>
    </location>
</feature>
<evidence type="ECO:0000256" key="5">
    <source>
        <dbReference type="ARBA" id="ARBA00046577"/>
    </source>
</evidence>
<keyword evidence="7" id="KW-0418">Kinase</keyword>
<evidence type="ECO:0000256" key="1">
    <source>
        <dbReference type="ARBA" id="ARBA00001113"/>
    </source>
</evidence>